<dbReference type="InterPro" id="IPR011004">
    <property type="entry name" value="Trimer_LpxA-like_sf"/>
</dbReference>
<evidence type="ECO:0000256" key="2">
    <source>
        <dbReference type="ARBA" id="ARBA00022679"/>
    </source>
</evidence>
<keyword evidence="2 5" id="KW-0808">Transferase</keyword>
<gene>
    <name evidence="5" type="primary">vatD</name>
</gene>
<evidence type="ECO:0000313" key="5">
    <source>
        <dbReference type="EMBL" id="AJE24507.1"/>
    </source>
</evidence>
<evidence type="ECO:0000256" key="1">
    <source>
        <dbReference type="ARBA" id="ARBA00007274"/>
    </source>
</evidence>
<name>A0A0B5CLE7_ECOLX</name>
<dbReference type="Pfam" id="PF00132">
    <property type="entry name" value="Hexapep"/>
    <property type="match status" value="1"/>
</dbReference>
<dbReference type="InterPro" id="IPR018357">
    <property type="entry name" value="Hexapep_transf_CS"/>
</dbReference>
<keyword evidence="3" id="KW-0677">Repeat</keyword>
<dbReference type="Gene3D" id="2.160.10.10">
    <property type="entry name" value="Hexapeptide repeat proteins"/>
    <property type="match status" value="1"/>
</dbReference>
<dbReference type="PANTHER" id="PTHR43300:SF11">
    <property type="entry name" value="ACETYLTRANSFERASE RV3034C-RELATED"/>
    <property type="match status" value="1"/>
</dbReference>
<reference evidence="5" key="1">
    <citation type="journal article" date="2016" name="PLoS ONE">
        <title>Comparison of O-Antigen Gene Clusters of All O-Serogroups of Escherichia coli and Proposal for Adopting a New Nomenclature for O-Typing.</title>
        <authorList>
            <person name="DebRoy C."/>
            <person name="Fratamico P.M."/>
            <person name="Yan X."/>
            <person name="Baranzoni G."/>
            <person name="Liu Y."/>
            <person name="Needleman D.S."/>
            <person name="Tebbs R."/>
            <person name="O'Connell C.D."/>
            <person name="Allred A."/>
            <person name="Swimley M."/>
            <person name="Mwangi M."/>
            <person name="Kapur V."/>
            <person name="Raygoza Garay J.A."/>
            <person name="Roberts E.L."/>
            <person name="Katani R."/>
        </authorList>
    </citation>
    <scope>NUCLEOTIDE SEQUENCE</scope>
    <source>
        <strain evidence="5">H 53</strain>
    </source>
</reference>
<dbReference type="GO" id="GO:0016747">
    <property type="term" value="F:acyltransferase activity, transferring groups other than amino-acyl groups"/>
    <property type="evidence" value="ECO:0007669"/>
    <property type="project" value="UniProtKB-ARBA"/>
</dbReference>
<dbReference type="InterPro" id="IPR001451">
    <property type="entry name" value="Hexapep"/>
</dbReference>
<evidence type="ECO:0000256" key="3">
    <source>
        <dbReference type="ARBA" id="ARBA00022737"/>
    </source>
</evidence>
<dbReference type="PANTHER" id="PTHR43300">
    <property type="entry name" value="ACETYLTRANSFERASE"/>
    <property type="match status" value="1"/>
</dbReference>
<dbReference type="RefSeq" id="WP_000806394.1">
    <property type="nucleotide sequence ID" value="NZ_AP025546.1"/>
</dbReference>
<organism evidence="5">
    <name type="scientific">Escherichia coli</name>
    <dbReference type="NCBI Taxonomy" id="562"/>
    <lineage>
        <taxon>Bacteria</taxon>
        <taxon>Pseudomonadati</taxon>
        <taxon>Pseudomonadota</taxon>
        <taxon>Gammaproteobacteria</taxon>
        <taxon>Enterobacterales</taxon>
        <taxon>Enterobacteriaceae</taxon>
        <taxon>Escherichia</taxon>
    </lineage>
</organism>
<sequence>MKQALSRMKIKLLSYFYKRKNRSTQFGRYTVLFCRANITNSIVGDYTYFAGTASVNNCEIGKFCSIAEGVKIGLGKHPVDFLSTHPVFYSENTCFPYRLKNYRVNEKVIESITESERVIIGNDVWIGVNAIVMDGVTIGDGAVIGAGAVVTKDVQPYTIVGGVPARVIRTRQNINCSWWEFDVDTLVDFSSNFKKRL</sequence>
<keyword evidence="4" id="KW-0012">Acyltransferase</keyword>
<dbReference type="InterPro" id="IPR050179">
    <property type="entry name" value="Trans_hexapeptide_repeat"/>
</dbReference>
<evidence type="ECO:0000256" key="4">
    <source>
        <dbReference type="ARBA" id="ARBA00023315"/>
    </source>
</evidence>
<comment type="similarity">
    <text evidence="1">Belongs to the transferase hexapeptide repeat family.</text>
</comment>
<dbReference type="EMBL" id="KJ778812">
    <property type="protein sequence ID" value="AJE24507.1"/>
    <property type="molecule type" value="Genomic_DNA"/>
</dbReference>
<dbReference type="SUPFAM" id="SSF51161">
    <property type="entry name" value="Trimeric LpxA-like enzymes"/>
    <property type="match status" value="1"/>
</dbReference>
<dbReference type="PROSITE" id="PS00101">
    <property type="entry name" value="HEXAPEP_TRANSFERASES"/>
    <property type="match status" value="1"/>
</dbReference>
<dbReference type="PATRIC" id="fig|562.7399.peg.2623"/>
<dbReference type="AlphaFoldDB" id="A0A0B5CLE7"/>
<proteinExistence type="inferred from homology"/>
<accession>A0A0B5CLE7</accession>
<protein>
    <submittedName>
        <fullName evidence="5">Streptogramin A acetyltransferase</fullName>
    </submittedName>
</protein>
<dbReference type="CDD" id="cd03349">
    <property type="entry name" value="LbH_XAT"/>
    <property type="match status" value="1"/>
</dbReference>